<proteinExistence type="predicted"/>
<accession>A0A809XWN9</accession>
<keyword evidence="1" id="KW-1133">Transmembrane helix</keyword>
<reference evidence="2" key="1">
    <citation type="submission" date="2020-05" db="EMBL/GenBank/DDBJ databases">
        <title>Complete genome sequence of Bradyrhizobium diazoefficiens XF2 isolated from soybean nodule.</title>
        <authorList>
            <person name="Noda R."/>
            <person name="Kakizaki K."/>
            <person name="Minamisawa K."/>
        </authorList>
    </citation>
    <scope>NUCLEOTIDE SEQUENCE</scope>
    <source>
        <strain evidence="2">XF2</strain>
    </source>
</reference>
<evidence type="ECO:0000313" key="3">
    <source>
        <dbReference type="EMBL" id="BCE41151.1"/>
    </source>
</evidence>
<keyword evidence="1" id="KW-0812">Transmembrane</keyword>
<evidence type="ECO:0000313" key="4">
    <source>
        <dbReference type="EMBL" id="BCE82991.1"/>
    </source>
</evidence>
<dbReference type="AlphaFoldDB" id="A0A809XWN9"/>
<dbReference type="EMBL" id="AP023093">
    <property type="protein sequence ID" value="BCE41151.1"/>
    <property type="molecule type" value="Genomic_DNA"/>
</dbReference>
<dbReference type="PIRSF" id="PIRSF028770">
    <property type="entry name" value="UCP028770"/>
    <property type="match status" value="1"/>
</dbReference>
<dbReference type="Pfam" id="PF11742">
    <property type="entry name" value="DUF3302"/>
    <property type="match status" value="1"/>
</dbReference>
<evidence type="ECO:0000313" key="2">
    <source>
        <dbReference type="EMBL" id="BCE32366.1"/>
    </source>
</evidence>
<evidence type="ECO:0000256" key="1">
    <source>
        <dbReference type="SAM" id="Phobius"/>
    </source>
</evidence>
<reference evidence="4" key="3">
    <citation type="submission" date="2020-05" db="EMBL/GenBank/DDBJ databases">
        <title>Complete genome sequence of Bradyrhizobium diazoefficiens XF9 isolated from soybean nodule.</title>
        <authorList>
            <person name="Noda R."/>
            <person name="Kakizaki K."/>
            <person name="Minamisawa K."/>
        </authorList>
    </citation>
    <scope>NUCLEOTIDE SEQUENCE</scope>
    <source>
        <strain evidence="4">XF9</strain>
    </source>
</reference>
<dbReference type="RefSeq" id="WP_182872106.1">
    <property type="nucleotide sequence ID" value="NZ_AP022639.1"/>
</dbReference>
<keyword evidence="1" id="KW-0472">Membrane</keyword>
<name>A0A809XWN9_9BRAD</name>
<dbReference type="InterPro" id="IPR011223">
    <property type="entry name" value="UCP028770"/>
</dbReference>
<feature type="transmembrane region" description="Helical" evidence="1">
    <location>
        <begin position="47"/>
        <end position="69"/>
    </location>
</feature>
<dbReference type="EMBL" id="AP023092">
    <property type="protein sequence ID" value="BCE32366.1"/>
    <property type="molecule type" value="Genomic_DNA"/>
</dbReference>
<organism evidence="2">
    <name type="scientific">Bradyrhizobium diazoefficiens</name>
    <dbReference type="NCBI Taxonomy" id="1355477"/>
    <lineage>
        <taxon>Bacteria</taxon>
        <taxon>Pseudomonadati</taxon>
        <taxon>Pseudomonadota</taxon>
        <taxon>Alphaproteobacteria</taxon>
        <taxon>Hyphomicrobiales</taxon>
        <taxon>Nitrobacteraceae</taxon>
        <taxon>Bradyrhizobium</taxon>
    </lineage>
</organism>
<dbReference type="EMBL" id="AP023098">
    <property type="protein sequence ID" value="BCE82991.1"/>
    <property type="molecule type" value="Genomic_DNA"/>
</dbReference>
<gene>
    <name evidence="2" type="ORF">XF2B_61350</name>
    <name evidence="3" type="ORF">XF3B_61820</name>
    <name evidence="4" type="ORF">XF9B_44120</name>
</gene>
<evidence type="ECO:0008006" key="5">
    <source>
        <dbReference type="Google" id="ProtNLM"/>
    </source>
</evidence>
<feature type="transmembrane region" description="Helical" evidence="1">
    <location>
        <begin position="6"/>
        <end position="26"/>
    </location>
</feature>
<sequence length="81" mass="8980">MSGLDLFAWVVLIIVLAVIGLVFWLMGSTPGHIARRRGHPWAEAVAVAGWITLIFGFVLWPVAMIWAYVDVPAKRAVEPRP</sequence>
<protein>
    <recommendedName>
        <fullName evidence="5">DUF3302 domain-containing protein</fullName>
    </recommendedName>
</protein>
<reference evidence="3" key="2">
    <citation type="submission" date="2020-05" db="EMBL/GenBank/DDBJ databases">
        <title>Complete genome sequence of Bradyrhizobium diazoefficiens XF3 isolated from soybean nodule.</title>
        <authorList>
            <person name="Noda R."/>
            <person name="Kakizaki K."/>
            <person name="Minamisawa K."/>
        </authorList>
    </citation>
    <scope>NUCLEOTIDE SEQUENCE</scope>
    <source>
        <strain evidence="3">XF3</strain>
    </source>
</reference>